<keyword evidence="1" id="KW-0175">Coiled coil</keyword>
<dbReference type="Proteomes" id="UP000789405">
    <property type="component" value="Unassembled WGS sequence"/>
</dbReference>
<reference evidence="2" key="1">
    <citation type="submission" date="2021-06" db="EMBL/GenBank/DDBJ databases">
        <authorList>
            <person name="Kallberg Y."/>
            <person name="Tangrot J."/>
            <person name="Rosling A."/>
        </authorList>
    </citation>
    <scope>NUCLEOTIDE SEQUENCE</scope>
    <source>
        <strain evidence="2">MA453B</strain>
    </source>
</reference>
<protein>
    <submittedName>
        <fullName evidence="2">7559_t:CDS:1</fullName>
    </submittedName>
</protein>
<accession>A0A9N9C9U9</accession>
<name>A0A9N9C9U9_9GLOM</name>
<proteinExistence type="predicted"/>
<comment type="caution">
    <text evidence="2">The sequence shown here is derived from an EMBL/GenBank/DDBJ whole genome shotgun (WGS) entry which is preliminary data.</text>
</comment>
<evidence type="ECO:0000256" key="1">
    <source>
        <dbReference type="SAM" id="Coils"/>
    </source>
</evidence>
<evidence type="ECO:0000313" key="3">
    <source>
        <dbReference type="Proteomes" id="UP000789405"/>
    </source>
</evidence>
<gene>
    <name evidence="2" type="ORF">DERYTH_LOCUS7310</name>
</gene>
<sequence>MNGKYTSIESIQKAEIIFDFKNKDEAVQLFSKLLQRCRDLENENEKLIEASINKLRQEFTAILTGFDFPHDLIEDAKGYLKTTNKISTYRSETTTFNGDLIKSETTTTNKSEVTTNESALK</sequence>
<keyword evidence="3" id="KW-1185">Reference proteome</keyword>
<dbReference type="AlphaFoldDB" id="A0A9N9C9U9"/>
<dbReference type="EMBL" id="CAJVPY010003533">
    <property type="protein sequence ID" value="CAG8594174.1"/>
    <property type="molecule type" value="Genomic_DNA"/>
</dbReference>
<feature type="coiled-coil region" evidence="1">
    <location>
        <begin position="23"/>
        <end position="57"/>
    </location>
</feature>
<evidence type="ECO:0000313" key="2">
    <source>
        <dbReference type="EMBL" id="CAG8594174.1"/>
    </source>
</evidence>
<organism evidence="2 3">
    <name type="scientific">Dentiscutata erythropus</name>
    <dbReference type="NCBI Taxonomy" id="1348616"/>
    <lineage>
        <taxon>Eukaryota</taxon>
        <taxon>Fungi</taxon>
        <taxon>Fungi incertae sedis</taxon>
        <taxon>Mucoromycota</taxon>
        <taxon>Glomeromycotina</taxon>
        <taxon>Glomeromycetes</taxon>
        <taxon>Diversisporales</taxon>
        <taxon>Gigasporaceae</taxon>
        <taxon>Dentiscutata</taxon>
    </lineage>
</organism>